<dbReference type="STRING" id="1873176.BFN67_11930"/>
<keyword evidence="7 12" id="KW-0418">Kinase</keyword>
<feature type="region of interest" description="Ribokinase" evidence="12">
    <location>
        <begin position="1"/>
        <end position="335"/>
    </location>
</feature>
<name>A0A1V8RUT2_9HYPH</name>
<evidence type="ECO:0000313" key="15">
    <source>
        <dbReference type="EMBL" id="OQM76966.1"/>
    </source>
</evidence>
<dbReference type="InterPro" id="IPR029056">
    <property type="entry name" value="Ribokinase-like"/>
</dbReference>
<comment type="catalytic activity">
    <reaction evidence="11 12">
        <text>D-glycero-beta-D-manno-heptose 1-phosphate + ATP + H(+) = ADP-D-glycero-beta-D-manno-heptose + diphosphate</text>
        <dbReference type="Rhea" id="RHEA:27465"/>
        <dbReference type="ChEBI" id="CHEBI:15378"/>
        <dbReference type="ChEBI" id="CHEBI:30616"/>
        <dbReference type="ChEBI" id="CHEBI:33019"/>
        <dbReference type="ChEBI" id="CHEBI:59967"/>
        <dbReference type="ChEBI" id="CHEBI:61593"/>
        <dbReference type="EC" id="2.7.7.70"/>
    </reaction>
</comment>
<comment type="catalytic activity">
    <reaction evidence="12">
        <text>D-glycero-beta-D-manno-heptose 7-phosphate + ATP = D-glycero-beta-D-manno-heptose 1,7-bisphosphate + ADP + H(+)</text>
        <dbReference type="Rhea" id="RHEA:27473"/>
        <dbReference type="ChEBI" id="CHEBI:15378"/>
        <dbReference type="ChEBI" id="CHEBI:30616"/>
        <dbReference type="ChEBI" id="CHEBI:60204"/>
        <dbReference type="ChEBI" id="CHEBI:60208"/>
        <dbReference type="ChEBI" id="CHEBI:456216"/>
        <dbReference type="EC" id="2.7.1.167"/>
    </reaction>
</comment>
<keyword evidence="5 12" id="KW-0548">Nucleotidyltransferase</keyword>
<evidence type="ECO:0000256" key="7">
    <source>
        <dbReference type="ARBA" id="ARBA00022777"/>
    </source>
</evidence>
<evidence type="ECO:0000313" key="16">
    <source>
        <dbReference type="Proteomes" id="UP000191905"/>
    </source>
</evidence>
<evidence type="ECO:0000256" key="4">
    <source>
        <dbReference type="ARBA" id="ARBA00022679"/>
    </source>
</evidence>
<evidence type="ECO:0000256" key="9">
    <source>
        <dbReference type="ARBA" id="ARBA00023268"/>
    </source>
</evidence>
<dbReference type="OrthoDB" id="9802794at2"/>
<dbReference type="InterPro" id="IPR011611">
    <property type="entry name" value="PfkB_dom"/>
</dbReference>
<feature type="domain" description="Carbohydrate kinase PfkB" evidence="13">
    <location>
        <begin position="48"/>
        <end position="318"/>
    </location>
</feature>
<dbReference type="Proteomes" id="UP000191905">
    <property type="component" value="Unassembled WGS sequence"/>
</dbReference>
<comment type="similarity">
    <text evidence="12">In the C-terminal section; belongs to the cytidylyltransferase family.</text>
</comment>
<comment type="function">
    <text evidence="1 12">Catalyzes the phosphorylation of D-glycero-D-manno-heptose 7-phosphate at the C-1 position to selectively form D-glycero-beta-D-manno-heptose-1,7-bisphosphate.</text>
</comment>
<dbReference type="Pfam" id="PF00294">
    <property type="entry name" value="PfkB"/>
    <property type="match status" value="1"/>
</dbReference>
<dbReference type="InterPro" id="IPR004821">
    <property type="entry name" value="Cyt_trans-like"/>
</dbReference>
<dbReference type="NCBIfam" id="TIGR02199">
    <property type="entry name" value="rfaE_dom_II"/>
    <property type="match status" value="1"/>
</dbReference>
<keyword evidence="16" id="KW-1185">Reference proteome</keyword>
<protein>
    <recommendedName>
        <fullName evidence="12">Bifunctional protein HldE</fullName>
    </recommendedName>
    <domain>
        <recommendedName>
            <fullName evidence="12">D-beta-D-heptose 7-phosphate kinase</fullName>
            <ecNumber evidence="12">2.7.1.167</ecNumber>
        </recommendedName>
        <alternativeName>
            <fullName evidence="12">D-beta-D-heptose 7-phosphotransferase</fullName>
        </alternativeName>
        <alternativeName>
            <fullName evidence="12">D-glycero-beta-D-manno-heptose-7-phosphate kinase</fullName>
        </alternativeName>
    </domain>
    <domain>
        <recommendedName>
            <fullName evidence="12">D-beta-D-heptose 1-phosphate adenylyltransferase</fullName>
            <ecNumber evidence="12">2.7.7.70</ecNumber>
        </recommendedName>
        <alternativeName>
            <fullName evidence="12">D-glycero-beta-D-manno-heptose 1-phosphate adenylyltransferase</fullName>
        </alternativeName>
    </domain>
</protein>
<keyword evidence="4 12" id="KW-0808">Transferase</keyword>
<dbReference type="SUPFAM" id="SSF52374">
    <property type="entry name" value="Nucleotidylyl transferase"/>
    <property type="match status" value="1"/>
</dbReference>
<dbReference type="UniPathway" id="UPA00356">
    <property type="reaction ID" value="UER00437"/>
</dbReference>
<dbReference type="EC" id="2.7.7.70" evidence="12"/>
<comment type="similarity">
    <text evidence="12">In the N-terminal section; belongs to the carbohydrate kinase PfkB family.</text>
</comment>
<sequence>MNERPLSLPESLHRVVSGFSGMTVLVAGDLILDRFVNGAIERISPEAPIPVLHARGETLAAGGASNVAANIVSLGGSAIAVSAVGEDAAGSNLLEVLAGLGIGIEAVLREKGRVTSRKSRFSALNQQILRFDEEEIRPLGADARRLLLERFSEALVTADIVVLSDYGKGVLLDGVAAELIALARQAGKPVLVDPKGRDYRHYAGATAITPNRKELGEAVGRSVFSDTEIEAAARELIASHDFEFVVATRSEKGISVVGAEDARHLSTQAREVFDVTGAGDTAIASFALALAAGASRAMAATIANASAGVVVGKRGTARLSADELLGALLRTHGPVAHRDAVLDLDGAVRLAAGWKKEGLSVGFTNGCFDILHAGHVSLLNSARSQCDRLILGLNSDASVRRLKGAGRPVNDQRDRACVLAALASVDAVVVFDDDTPIRLIEALLPDLLFKGADYSLDQVVGADAVQKNGGRVVLVDLVDGRSTTGTIGKLRGEPTAP</sequence>
<evidence type="ECO:0000259" key="14">
    <source>
        <dbReference type="Pfam" id="PF01467"/>
    </source>
</evidence>
<keyword evidence="9 12" id="KW-0511">Multifunctional enzyme</keyword>
<feature type="binding site" evidence="12">
    <location>
        <begin position="211"/>
        <end position="214"/>
    </location>
    <ligand>
        <name>ATP</name>
        <dbReference type="ChEBI" id="CHEBI:30616"/>
    </ligand>
</feature>
<dbReference type="GO" id="GO:0005829">
    <property type="term" value="C:cytosol"/>
    <property type="evidence" value="ECO:0007669"/>
    <property type="project" value="TreeGrafter"/>
</dbReference>
<comment type="function">
    <text evidence="2 12">Catalyzes the ADP transfer from ATP to D-glycero-beta-D-manno-heptose 1-phosphate, yielding ADP-D-glycero-beta-D-manno-heptose.</text>
</comment>
<evidence type="ECO:0000256" key="5">
    <source>
        <dbReference type="ARBA" id="ARBA00022695"/>
    </source>
</evidence>
<proteinExistence type="inferred from homology"/>
<feature type="active site" evidence="12">
    <location>
        <position position="280"/>
    </location>
</feature>
<evidence type="ECO:0000256" key="8">
    <source>
        <dbReference type="ARBA" id="ARBA00022840"/>
    </source>
</evidence>
<dbReference type="EMBL" id="MDET01000004">
    <property type="protein sequence ID" value="OQM76966.1"/>
    <property type="molecule type" value="Genomic_DNA"/>
</dbReference>
<dbReference type="GO" id="GO:0005524">
    <property type="term" value="F:ATP binding"/>
    <property type="evidence" value="ECO:0007669"/>
    <property type="project" value="UniProtKB-UniRule"/>
</dbReference>
<dbReference type="NCBIfam" id="TIGR00125">
    <property type="entry name" value="cyt_tran_rel"/>
    <property type="match status" value="1"/>
</dbReference>
<dbReference type="PROSITE" id="PS00583">
    <property type="entry name" value="PFKB_KINASES_1"/>
    <property type="match status" value="1"/>
</dbReference>
<reference evidence="15 16" key="1">
    <citation type="journal article" date="2016" name="Int. J. Syst. Evol. Microbiol.">
        <title>Pseudaminobacter manganicus sp. nov., isolated from sludge of a manganese mine.</title>
        <authorList>
            <person name="Li J."/>
            <person name="Huang J."/>
            <person name="Liao S."/>
            <person name="Wang G."/>
        </authorList>
    </citation>
    <scope>NUCLEOTIDE SEQUENCE [LARGE SCALE GENOMIC DNA]</scope>
    <source>
        <strain evidence="15 16">JH-7</strain>
    </source>
</reference>
<accession>A0A1V8RUT2</accession>
<dbReference type="InterPro" id="IPR002173">
    <property type="entry name" value="Carboh/pur_kinase_PfkB_CS"/>
</dbReference>
<feature type="region of interest" description="Cytidylyltransferase" evidence="12">
    <location>
        <begin position="363"/>
        <end position="497"/>
    </location>
</feature>
<keyword evidence="10 12" id="KW-0119">Carbohydrate metabolism</keyword>
<dbReference type="InterPro" id="IPR023030">
    <property type="entry name" value="Bifunc_HldE"/>
</dbReference>
<evidence type="ECO:0000259" key="13">
    <source>
        <dbReference type="Pfam" id="PF00294"/>
    </source>
</evidence>
<evidence type="ECO:0000256" key="3">
    <source>
        <dbReference type="ARBA" id="ARBA00004713"/>
    </source>
</evidence>
<comment type="pathway">
    <text evidence="12">Nucleotide-sugar biosynthesis; ADP-L-glycero-beta-D-manno-heptose biosynthesis; ADP-L-glycero-beta-D-manno-heptose from D-glycero-beta-D-manno-heptose 7-phosphate: step 3/4.</text>
</comment>
<comment type="caution">
    <text evidence="15">The sequence shown here is derived from an EMBL/GenBank/DDBJ whole genome shotgun (WGS) entry which is preliminary data.</text>
</comment>
<dbReference type="GO" id="GO:0033786">
    <property type="term" value="F:heptose-1-phosphate adenylyltransferase activity"/>
    <property type="evidence" value="ECO:0007669"/>
    <property type="project" value="UniProtKB-UniRule"/>
</dbReference>
<feature type="domain" description="Cytidyltransferase-like" evidence="14">
    <location>
        <begin position="363"/>
        <end position="457"/>
    </location>
</feature>
<dbReference type="GO" id="GO:0009244">
    <property type="term" value="P:lipopolysaccharide core region biosynthetic process"/>
    <property type="evidence" value="ECO:0007669"/>
    <property type="project" value="UniProtKB-UniPathway"/>
</dbReference>
<dbReference type="GO" id="GO:0016773">
    <property type="term" value="F:phosphotransferase activity, alcohol group as acceptor"/>
    <property type="evidence" value="ECO:0007669"/>
    <property type="project" value="InterPro"/>
</dbReference>
<dbReference type="Gene3D" id="3.40.50.620">
    <property type="entry name" value="HUPs"/>
    <property type="match status" value="1"/>
</dbReference>
<comment type="subunit">
    <text evidence="12">Homodimer.</text>
</comment>
<evidence type="ECO:0000256" key="12">
    <source>
        <dbReference type="HAMAP-Rule" id="MF_01603"/>
    </source>
</evidence>
<evidence type="ECO:0000256" key="6">
    <source>
        <dbReference type="ARBA" id="ARBA00022741"/>
    </source>
</evidence>
<dbReference type="Pfam" id="PF01467">
    <property type="entry name" value="CTP_transf_like"/>
    <property type="match status" value="1"/>
</dbReference>
<dbReference type="EC" id="2.7.1.167" evidence="12"/>
<evidence type="ECO:0000256" key="2">
    <source>
        <dbReference type="ARBA" id="ARBA00003753"/>
    </source>
</evidence>
<dbReference type="SUPFAM" id="SSF53613">
    <property type="entry name" value="Ribokinase-like"/>
    <property type="match status" value="1"/>
</dbReference>
<dbReference type="RefSeq" id="WP_080918398.1">
    <property type="nucleotide sequence ID" value="NZ_MDET01000004.1"/>
</dbReference>
<evidence type="ECO:0000256" key="11">
    <source>
        <dbReference type="ARBA" id="ARBA00047428"/>
    </source>
</evidence>
<dbReference type="InterPro" id="IPR014729">
    <property type="entry name" value="Rossmann-like_a/b/a_fold"/>
</dbReference>
<dbReference type="NCBIfam" id="TIGR02198">
    <property type="entry name" value="rfaE_dom_I"/>
    <property type="match status" value="1"/>
</dbReference>
<dbReference type="UniPathway" id="UPA00958"/>
<organism evidence="15 16">
    <name type="scientific">Manganibacter manganicus</name>
    <dbReference type="NCBI Taxonomy" id="1873176"/>
    <lineage>
        <taxon>Bacteria</taxon>
        <taxon>Pseudomonadati</taxon>
        <taxon>Pseudomonadota</taxon>
        <taxon>Alphaproteobacteria</taxon>
        <taxon>Hyphomicrobiales</taxon>
        <taxon>Phyllobacteriaceae</taxon>
        <taxon>Manganibacter</taxon>
    </lineage>
</organism>
<comment type="pathway">
    <text evidence="12">Nucleotide-sugar biosynthesis; ADP-L-glycero-beta-D-manno-heptose biosynthesis; ADP-L-glycero-beta-D-manno-heptose from D-glycero-beta-D-manno-heptose 7-phosphate: step 1/4.</text>
</comment>
<dbReference type="PANTHER" id="PTHR46969">
    <property type="entry name" value="BIFUNCTIONAL PROTEIN HLDE"/>
    <property type="match status" value="1"/>
</dbReference>
<dbReference type="HAMAP" id="MF_01603">
    <property type="entry name" value="HldE"/>
    <property type="match status" value="1"/>
</dbReference>
<dbReference type="InterPro" id="IPR011913">
    <property type="entry name" value="RfaE_dom_I"/>
</dbReference>
<dbReference type="Gene3D" id="3.40.1190.20">
    <property type="match status" value="1"/>
</dbReference>
<dbReference type="PANTHER" id="PTHR46969:SF1">
    <property type="entry name" value="BIFUNCTIONAL PROTEIN HLDE"/>
    <property type="match status" value="1"/>
</dbReference>
<gene>
    <name evidence="12" type="primary">hldE</name>
    <name evidence="15" type="ORF">BFN67_11930</name>
</gene>
<keyword evidence="6 12" id="KW-0547">Nucleotide-binding</keyword>
<comment type="pathway">
    <text evidence="3">Bacterial outer membrane biogenesis; LPS core biosynthesis.</text>
</comment>
<dbReference type="GO" id="GO:0033785">
    <property type="term" value="F:heptose 7-phosphate kinase activity"/>
    <property type="evidence" value="ECO:0007669"/>
    <property type="project" value="UniProtKB-UniRule"/>
</dbReference>
<evidence type="ECO:0000256" key="1">
    <source>
        <dbReference type="ARBA" id="ARBA00002319"/>
    </source>
</evidence>
<dbReference type="AlphaFoldDB" id="A0A1V8RUT2"/>
<dbReference type="GO" id="GO:0097171">
    <property type="term" value="P:ADP-L-glycero-beta-D-manno-heptose biosynthetic process"/>
    <property type="evidence" value="ECO:0007669"/>
    <property type="project" value="UniProtKB-UniPathway"/>
</dbReference>
<dbReference type="CDD" id="cd01172">
    <property type="entry name" value="RfaE_like"/>
    <property type="match status" value="1"/>
</dbReference>
<dbReference type="InterPro" id="IPR011914">
    <property type="entry name" value="RfaE_dom_II"/>
</dbReference>
<evidence type="ECO:0000256" key="10">
    <source>
        <dbReference type="ARBA" id="ARBA00023277"/>
    </source>
</evidence>
<keyword evidence="8 12" id="KW-0067">ATP-binding</keyword>